<evidence type="ECO:0000313" key="4">
    <source>
        <dbReference type="Proteomes" id="UP001596501"/>
    </source>
</evidence>
<evidence type="ECO:0000256" key="1">
    <source>
        <dbReference type="ARBA" id="ARBA00006987"/>
    </source>
</evidence>
<dbReference type="EMBL" id="JBHTCA010000041">
    <property type="protein sequence ID" value="MFC7411674.1"/>
    <property type="molecule type" value="Genomic_DNA"/>
</dbReference>
<dbReference type="RefSeq" id="WP_382228416.1">
    <property type="nucleotide sequence ID" value="NZ_JBHTCA010000041.1"/>
</dbReference>
<feature type="signal peptide" evidence="2">
    <location>
        <begin position="1"/>
        <end position="23"/>
    </location>
</feature>
<dbReference type="CDD" id="cd07012">
    <property type="entry name" value="PBP2_Bug_TTT"/>
    <property type="match status" value="1"/>
</dbReference>
<dbReference type="Pfam" id="PF03401">
    <property type="entry name" value="TctC"/>
    <property type="match status" value="1"/>
</dbReference>
<name>A0ABW2QRA7_9BURK</name>
<dbReference type="PANTHER" id="PTHR42928">
    <property type="entry name" value="TRICARBOXYLATE-BINDING PROTEIN"/>
    <property type="match status" value="1"/>
</dbReference>
<dbReference type="InterPro" id="IPR005064">
    <property type="entry name" value="BUG"/>
</dbReference>
<comment type="similarity">
    <text evidence="1">Belongs to the UPF0065 (bug) family.</text>
</comment>
<organism evidence="3 4">
    <name type="scientific">Hydrogenophaga atypica</name>
    <dbReference type="NCBI Taxonomy" id="249409"/>
    <lineage>
        <taxon>Bacteria</taxon>
        <taxon>Pseudomonadati</taxon>
        <taxon>Pseudomonadota</taxon>
        <taxon>Betaproteobacteria</taxon>
        <taxon>Burkholderiales</taxon>
        <taxon>Comamonadaceae</taxon>
        <taxon>Hydrogenophaga</taxon>
    </lineage>
</organism>
<dbReference type="SUPFAM" id="SSF53850">
    <property type="entry name" value="Periplasmic binding protein-like II"/>
    <property type="match status" value="1"/>
</dbReference>
<dbReference type="PANTHER" id="PTHR42928:SF5">
    <property type="entry name" value="BLR1237 PROTEIN"/>
    <property type="match status" value="1"/>
</dbReference>
<dbReference type="InterPro" id="IPR042100">
    <property type="entry name" value="Bug_dom1"/>
</dbReference>
<gene>
    <name evidence="3" type="ORF">ACFQPB_22720</name>
</gene>
<keyword evidence="4" id="KW-1185">Reference proteome</keyword>
<evidence type="ECO:0000313" key="3">
    <source>
        <dbReference type="EMBL" id="MFC7411674.1"/>
    </source>
</evidence>
<dbReference type="Gene3D" id="3.40.190.150">
    <property type="entry name" value="Bordetella uptake gene, domain 1"/>
    <property type="match status" value="1"/>
</dbReference>
<dbReference type="Gene3D" id="3.40.190.10">
    <property type="entry name" value="Periplasmic binding protein-like II"/>
    <property type="match status" value="1"/>
</dbReference>
<sequence length="324" mass="33839">MSNIKSALLAICLGTAAIGSAFAQAWPPATVRIVVPYPPGTEPDVLARDVGNILAKQTGKVFVIENKPGANSIIGTDMVAKSEGDGSTLLMVDRLAVVTNPQLYTKLPYKWEEALKPVSDLAGVNLFVGAREGAPFKTFAEFIAFAKANPQKVNVGTGGNGHVTHIGMEMLAQAHGVQFTYVPYKGVGPAVAGLLSGEVDVAMAGGLVMQGHAKTGKIRVLTVGDTKRASFMPDVPTLSEAGGKPGSIPSTVFSMLAPAKVPDAVVAQISRAVATAVSTPELKANYAARGLDVMPTTPEETMALMKREAAKYEKIIRDAGIKIE</sequence>
<evidence type="ECO:0000256" key="2">
    <source>
        <dbReference type="SAM" id="SignalP"/>
    </source>
</evidence>
<reference evidence="4" key="1">
    <citation type="journal article" date="2019" name="Int. J. Syst. Evol. Microbiol.">
        <title>The Global Catalogue of Microorganisms (GCM) 10K type strain sequencing project: providing services to taxonomists for standard genome sequencing and annotation.</title>
        <authorList>
            <consortium name="The Broad Institute Genomics Platform"/>
            <consortium name="The Broad Institute Genome Sequencing Center for Infectious Disease"/>
            <person name="Wu L."/>
            <person name="Ma J."/>
        </authorList>
    </citation>
    <scope>NUCLEOTIDE SEQUENCE [LARGE SCALE GENOMIC DNA]</scope>
    <source>
        <strain evidence="4">CGMCC 1.12371</strain>
    </source>
</reference>
<comment type="caution">
    <text evidence="3">The sequence shown here is derived from an EMBL/GenBank/DDBJ whole genome shotgun (WGS) entry which is preliminary data.</text>
</comment>
<feature type="chain" id="PRO_5045103573" evidence="2">
    <location>
        <begin position="24"/>
        <end position="324"/>
    </location>
</feature>
<protein>
    <submittedName>
        <fullName evidence="3">Bug family tripartite tricarboxylate transporter substrate binding protein</fullName>
    </submittedName>
</protein>
<accession>A0ABW2QRA7</accession>
<proteinExistence type="inferred from homology"/>
<dbReference type="Proteomes" id="UP001596501">
    <property type="component" value="Unassembled WGS sequence"/>
</dbReference>
<keyword evidence="2" id="KW-0732">Signal</keyword>
<dbReference type="PIRSF" id="PIRSF017082">
    <property type="entry name" value="YflP"/>
    <property type="match status" value="1"/>
</dbReference>